<evidence type="ECO:0000313" key="2">
    <source>
        <dbReference type="EMBL" id="GGE43287.1"/>
    </source>
</evidence>
<proteinExistence type="predicted"/>
<dbReference type="RefSeq" id="WP_188459394.1">
    <property type="nucleotide sequence ID" value="NZ_BMGM01000012.1"/>
</dbReference>
<accession>A0ABQ1SK29</accession>
<dbReference type="EMBL" id="BMGM01000012">
    <property type="protein sequence ID" value="GGE43287.1"/>
    <property type="molecule type" value="Genomic_DNA"/>
</dbReference>
<evidence type="ECO:0000256" key="1">
    <source>
        <dbReference type="SAM" id="SignalP"/>
    </source>
</evidence>
<evidence type="ECO:0008006" key="4">
    <source>
        <dbReference type="Google" id="ProtNLM"/>
    </source>
</evidence>
<gene>
    <name evidence="2" type="ORF">GCM10010832_24030</name>
</gene>
<organism evidence="2 3">
    <name type="scientific">Psychroflexus planctonicus</name>
    <dbReference type="NCBI Taxonomy" id="1526575"/>
    <lineage>
        <taxon>Bacteria</taxon>
        <taxon>Pseudomonadati</taxon>
        <taxon>Bacteroidota</taxon>
        <taxon>Flavobacteriia</taxon>
        <taxon>Flavobacteriales</taxon>
        <taxon>Flavobacteriaceae</taxon>
        <taxon>Psychroflexus</taxon>
    </lineage>
</organism>
<name>A0ABQ1SK29_9FLAO</name>
<feature type="chain" id="PRO_5045275997" description="Membrane or secreted protein" evidence="1">
    <location>
        <begin position="19"/>
        <end position="241"/>
    </location>
</feature>
<keyword evidence="1" id="KW-0732">Signal</keyword>
<reference evidence="3" key="1">
    <citation type="journal article" date="2019" name="Int. J. Syst. Evol. Microbiol.">
        <title>The Global Catalogue of Microorganisms (GCM) 10K type strain sequencing project: providing services to taxonomists for standard genome sequencing and annotation.</title>
        <authorList>
            <consortium name="The Broad Institute Genomics Platform"/>
            <consortium name="The Broad Institute Genome Sequencing Center for Infectious Disease"/>
            <person name="Wu L."/>
            <person name="Ma J."/>
        </authorList>
    </citation>
    <scope>NUCLEOTIDE SEQUENCE [LARGE SCALE GENOMIC DNA]</scope>
    <source>
        <strain evidence="3">CGMCC 1.12931</strain>
    </source>
</reference>
<keyword evidence="3" id="KW-1185">Reference proteome</keyword>
<sequence length="241" mass="28178">MKQIIFTLLFFFSVFASSSQTLNGAWQLIEKDQKPVLHEVIKLYSNSYFTYAAYKKDSGEFLEAGGGRFMYEFFNYREHYEIDSTNPERSGTTTNYKAVLENNILRITNLKTGVVERWKKIDEADNFEMTTCWRIHEKQDEGDADWRRIEYGPRKTLKMLTNNRYQVLALNSETGKFVGSSGGTWSNSGSTYTENVQFFSKDQSNVGKSLAFQRKYEDGLWHHTGRDTKGKVLMEKWLRYK</sequence>
<dbReference type="Proteomes" id="UP000599179">
    <property type="component" value="Unassembled WGS sequence"/>
</dbReference>
<protein>
    <recommendedName>
        <fullName evidence="4">Membrane or secreted protein</fullName>
    </recommendedName>
</protein>
<dbReference type="Gene3D" id="2.40.128.490">
    <property type="entry name" value="Uncharacterised protein PF14869, DUF4488"/>
    <property type="match status" value="1"/>
</dbReference>
<evidence type="ECO:0000313" key="3">
    <source>
        <dbReference type="Proteomes" id="UP000599179"/>
    </source>
</evidence>
<comment type="caution">
    <text evidence="2">The sequence shown here is derived from an EMBL/GenBank/DDBJ whole genome shotgun (WGS) entry which is preliminary data.</text>
</comment>
<feature type="signal peptide" evidence="1">
    <location>
        <begin position="1"/>
        <end position="18"/>
    </location>
</feature>